<feature type="transmembrane region" description="Helical" evidence="1">
    <location>
        <begin position="6"/>
        <end position="30"/>
    </location>
</feature>
<feature type="transmembrane region" description="Helical" evidence="1">
    <location>
        <begin position="164"/>
        <end position="183"/>
    </location>
</feature>
<keyword evidence="1" id="KW-0472">Membrane</keyword>
<name>A0A6B1IQH2_9EURY</name>
<feature type="transmembrane region" description="Helical" evidence="1">
    <location>
        <begin position="42"/>
        <end position="60"/>
    </location>
</feature>
<accession>A0A6B1IQH2</accession>
<dbReference type="EMBL" id="WMEO01000020">
    <property type="protein sequence ID" value="MYL17364.1"/>
    <property type="molecule type" value="Genomic_DNA"/>
</dbReference>
<evidence type="ECO:0000313" key="3">
    <source>
        <dbReference type="Proteomes" id="UP000460194"/>
    </source>
</evidence>
<feature type="transmembrane region" description="Helical" evidence="1">
    <location>
        <begin position="99"/>
        <end position="121"/>
    </location>
</feature>
<comment type="caution">
    <text evidence="2">The sequence shown here is derived from an EMBL/GenBank/DDBJ whole genome shotgun (WGS) entry which is preliminary data.</text>
</comment>
<protein>
    <recommendedName>
        <fullName evidence="4">DUF2306 domain-containing protein</fullName>
    </recommendedName>
</protein>
<proteinExistence type="predicted"/>
<evidence type="ECO:0008006" key="4">
    <source>
        <dbReference type="Google" id="ProtNLM"/>
    </source>
</evidence>
<keyword evidence="1" id="KW-0812">Transmembrane</keyword>
<reference evidence="2 3" key="1">
    <citation type="submission" date="2019-11" db="EMBL/GenBank/DDBJ databases">
        <title>Genome sequences of 17 halophilic strains isolated from different environments.</title>
        <authorList>
            <person name="Furrow R.E."/>
        </authorList>
    </citation>
    <scope>NUCLEOTIDE SEQUENCE [LARGE SCALE GENOMIC DNA]</scope>
    <source>
        <strain evidence="2 3">22517_05_Cabo</strain>
    </source>
</reference>
<dbReference type="Proteomes" id="UP000460194">
    <property type="component" value="Unassembled WGS sequence"/>
</dbReference>
<dbReference type="RefSeq" id="WP_159369310.1">
    <property type="nucleotide sequence ID" value="NZ_WMEO01000020.1"/>
</dbReference>
<organism evidence="2 3">
    <name type="scientific">Halorubrum distributum</name>
    <dbReference type="NCBI Taxonomy" id="29283"/>
    <lineage>
        <taxon>Archaea</taxon>
        <taxon>Methanobacteriati</taxon>
        <taxon>Methanobacteriota</taxon>
        <taxon>Stenosarchaea group</taxon>
        <taxon>Halobacteria</taxon>
        <taxon>Halobacteriales</taxon>
        <taxon>Haloferacaceae</taxon>
        <taxon>Halorubrum</taxon>
        <taxon>Halorubrum distributum group</taxon>
    </lineage>
</organism>
<evidence type="ECO:0000256" key="1">
    <source>
        <dbReference type="SAM" id="Phobius"/>
    </source>
</evidence>
<feature type="transmembrane region" description="Helical" evidence="1">
    <location>
        <begin position="66"/>
        <end position="87"/>
    </location>
</feature>
<evidence type="ECO:0000313" key="2">
    <source>
        <dbReference type="EMBL" id="MYL17364.1"/>
    </source>
</evidence>
<gene>
    <name evidence="2" type="ORF">GLW36_12020</name>
</gene>
<feature type="transmembrane region" description="Helical" evidence="1">
    <location>
        <begin position="189"/>
        <end position="207"/>
    </location>
</feature>
<feature type="transmembrane region" description="Helical" evidence="1">
    <location>
        <begin position="127"/>
        <end position="144"/>
    </location>
</feature>
<dbReference type="AlphaFoldDB" id="A0A6B1IQH2"/>
<sequence length="223" mass="24270">MLTSELAILWIHIFAGVIALIAGIGALVTTKGGHRHRLSGRVYVGAMGVVVGTVFPLLVFDPAPNRIFLTLVAIFSGYFAFSGYRVLSRKRSSDTVGRIDWIAALLVVGACLFLGGWGAGFLLGGDSFGTVMVVFGAIGLLVGFSDLREFRNPDQRGPWMIEHLGRMMGAYIATVTAVSVVNFSDISPVVSWLWPTVIGVPLIWYWFRKYGDMGPLARIYPVK</sequence>
<keyword evidence="1" id="KW-1133">Transmembrane helix</keyword>